<comment type="caution">
    <text evidence="1">The sequence shown here is derived from an EMBL/GenBank/DDBJ whole genome shotgun (WGS) entry which is preliminary data.</text>
</comment>
<evidence type="ECO:0000313" key="1">
    <source>
        <dbReference type="EMBL" id="KAJ6763357.1"/>
    </source>
</evidence>
<name>A0A9Q0WAE7_SALPP</name>
<dbReference type="Proteomes" id="UP001151532">
    <property type="component" value="Chromosome 13"/>
</dbReference>
<organism evidence="1 2">
    <name type="scientific">Salix purpurea</name>
    <name type="common">Purple osier willow</name>
    <dbReference type="NCBI Taxonomy" id="77065"/>
    <lineage>
        <taxon>Eukaryota</taxon>
        <taxon>Viridiplantae</taxon>
        <taxon>Streptophyta</taxon>
        <taxon>Embryophyta</taxon>
        <taxon>Tracheophyta</taxon>
        <taxon>Spermatophyta</taxon>
        <taxon>Magnoliopsida</taxon>
        <taxon>eudicotyledons</taxon>
        <taxon>Gunneridae</taxon>
        <taxon>Pentapetalae</taxon>
        <taxon>rosids</taxon>
        <taxon>fabids</taxon>
        <taxon>Malpighiales</taxon>
        <taxon>Salicaceae</taxon>
        <taxon>Saliceae</taxon>
        <taxon>Salix</taxon>
    </lineage>
</organism>
<reference evidence="1" key="2">
    <citation type="journal article" date="2023" name="Int. J. Mol. Sci.">
        <title>De Novo Assembly and Annotation of 11 Diverse Shrub Willow (Salix) Genomes Reveals Novel Gene Organization in Sex-Linked Regions.</title>
        <authorList>
            <person name="Hyden B."/>
            <person name="Feng K."/>
            <person name="Yates T.B."/>
            <person name="Jawdy S."/>
            <person name="Cereghino C."/>
            <person name="Smart L.B."/>
            <person name="Muchero W."/>
        </authorList>
    </citation>
    <scope>NUCLEOTIDE SEQUENCE</scope>
    <source>
        <tissue evidence="1">Shoot tip</tissue>
    </source>
</reference>
<dbReference type="AlphaFoldDB" id="A0A9Q0WAE7"/>
<keyword evidence="2" id="KW-1185">Reference proteome</keyword>
<accession>A0A9Q0WAE7</accession>
<dbReference type="EMBL" id="JAPFFK010000005">
    <property type="protein sequence ID" value="KAJ6763357.1"/>
    <property type="molecule type" value="Genomic_DNA"/>
</dbReference>
<sequence>MESIKQDPTNRTNDYIFLHQPLHNINPAQAVMPAAKPPHQATFII</sequence>
<proteinExistence type="predicted"/>
<gene>
    <name evidence="1" type="ORF">OIU79_023996</name>
</gene>
<protein>
    <submittedName>
        <fullName evidence="1">Uncharacterized protein</fullName>
    </submittedName>
</protein>
<evidence type="ECO:0000313" key="2">
    <source>
        <dbReference type="Proteomes" id="UP001151532"/>
    </source>
</evidence>
<reference evidence="1" key="1">
    <citation type="submission" date="2022-11" db="EMBL/GenBank/DDBJ databases">
        <authorList>
            <person name="Hyden B.L."/>
            <person name="Feng K."/>
            <person name="Yates T."/>
            <person name="Jawdy S."/>
            <person name="Smart L.B."/>
            <person name="Muchero W."/>
        </authorList>
    </citation>
    <scope>NUCLEOTIDE SEQUENCE</scope>
    <source>
        <tissue evidence="1">Shoot tip</tissue>
    </source>
</reference>